<name>A0AA39GZU2_9BILA</name>
<evidence type="ECO:0000256" key="3">
    <source>
        <dbReference type="ARBA" id="ARBA00022989"/>
    </source>
</evidence>
<feature type="transmembrane region" description="Helical" evidence="6">
    <location>
        <begin position="210"/>
        <end position="230"/>
    </location>
</feature>
<keyword evidence="4 6" id="KW-0472">Membrane</keyword>
<evidence type="ECO:0000256" key="5">
    <source>
        <dbReference type="PROSITE-ProRule" id="PRU00489"/>
    </source>
</evidence>
<evidence type="ECO:0000256" key="1">
    <source>
        <dbReference type="ARBA" id="ARBA00004141"/>
    </source>
</evidence>
<accession>A0AA39GZU2</accession>
<dbReference type="EMBL" id="JAUCMV010000005">
    <property type="protein sequence ID" value="KAK0395589.1"/>
    <property type="molecule type" value="Genomic_DNA"/>
</dbReference>
<feature type="transmembrane region" description="Helical" evidence="6">
    <location>
        <begin position="42"/>
        <end position="64"/>
    </location>
</feature>
<dbReference type="InterPro" id="IPR029063">
    <property type="entry name" value="SAM-dependent_MTases_sf"/>
</dbReference>
<sequence length="903" mass="101200">MFLEVGSAFIVFFILVGFSFIPYCLLKRNVSRSPSKSSTSNYVLSLCNCFACGIFLSTCFLGLLPHVQHHEEVIRKNYRGAETNGTAPELVGWKSILIDSNLVVLCGFLLILLIEQLIFCCSSDGESSKDSASYHQPRSTKDSTHKFFSLDGDVGEPLVDTSFGDESDDEGKIEFRMTEGVEDHFHEHEHGHHHHHHHVLPAGGLSIRSFFLLIGLSIHSIFEGVALGVQGEINDFVSVLVAIMVHEVLCSLAYGVSLAQQHATPRSALISIALLSACIPLGMCSAFMIQTLDSATALGFRFALEGLAAGTFVYVSCVEMLSAEIGGHDRKGIVKAFLMTKTNPHWIIYEDAAENLIVLDEFRYYQSVYGKLFNRKDLYEICSPFLMDSQLNKTSNRVRRKKIVNTNIPRLFLERCNRVQKAATHVREVLGVKCTEESSHDQSGNKALKEAIEKIERTTNALFSDRDFPSLGAKPLSEGDLIEQPSDEATVYENSEESVKSVLSPEGDIIYCPPGSSFLMGHVNLSRHLTISAQCFDFILMDPPWQNRSVKRKSTYSMFENKDLSELRIPDLLNEEGLIAMWVTNSHRAQAAAEAIISEWKLQWIATWHWLKITKSFAPVYQFTPHHKVPFESLFLACRPESIGKYDFIRDDFCFARRGKMREAPHVLFTLPPRITIFDGLSYQFLAHSTLAPVCSMNAEPSKQCGLSVKIAGYVVGGIDSALTIFLLVYTILNLINGDTWLQAAISSSSFIFALTIVILFFIGLQRNDSLFVVPMLALQCVIVIWCFIWIFAGMTNIVSGHLWATESLGGPKSNDAPRVNDIHSEHYIDSDQDNPETVRAIKVGQLSIGISMMGVFFSMWAFVMIKGLYEWMLKTNVEFKQKEDKLSFEHVQYRSRLSPIAV</sequence>
<feature type="transmembrane region" description="Helical" evidence="6">
    <location>
        <begin position="745"/>
        <end position="765"/>
    </location>
</feature>
<feature type="transmembrane region" description="Helical" evidence="6">
    <location>
        <begin position="6"/>
        <end position="26"/>
    </location>
</feature>
<dbReference type="GO" id="GO:0032259">
    <property type="term" value="P:methylation"/>
    <property type="evidence" value="ECO:0007669"/>
    <property type="project" value="InterPro"/>
</dbReference>
<evidence type="ECO:0000256" key="4">
    <source>
        <dbReference type="ARBA" id="ARBA00023136"/>
    </source>
</evidence>
<dbReference type="PROSITE" id="PS51143">
    <property type="entry name" value="MT_A70"/>
    <property type="match status" value="1"/>
</dbReference>
<comment type="subcellular location">
    <subcellularLocation>
        <location evidence="1">Membrane</location>
        <topology evidence="1">Multi-pass membrane protein</topology>
    </subcellularLocation>
</comment>
<dbReference type="Proteomes" id="UP001175271">
    <property type="component" value="Unassembled WGS sequence"/>
</dbReference>
<dbReference type="PROSITE" id="PS00092">
    <property type="entry name" value="N6_MTASE"/>
    <property type="match status" value="1"/>
</dbReference>
<dbReference type="GO" id="GO:0005886">
    <property type="term" value="C:plasma membrane"/>
    <property type="evidence" value="ECO:0007669"/>
    <property type="project" value="TreeGrafter"/>
</dbReference>
<evidence type="ECO:0000256" key="6">
    <source>
        <dbReference type="SAM" id="Phobius"/>
    </source>
</evidence>
<dbReference type="PANTHER" id="PTHR11040">
    <property type="entry name" value="ZINC/IRON TRANSPORTER"/>
    <property type="match status" value="1"/>
</dbReference>
<feature type="transmembrane region" description="Helical" evidence="6">
    <location>
        <begin position="772"/>
        <end position="793"/>
    </location>
</feature>
<feature type="transmembrane region" description="Helical" evidence="6">
    <location>
        <begin position="302"/>
        <end position="321"/>
    </location>
</feature>
<dbReference type="Pfam" id="PF02535">
    <property type="entry name" value="Zip"/>
    <property type="match status" value="1"/>
</dbReference>
<dbReference type="AlphaFoldDB" id="A0AA39GZU2"/>
<feature type="transmembrane region" description="Helical" evidence="6">
    <location>
        <begin position="844"/>
        <end position="866"/>
    </location>
</feature>
<feature type="transmembrane region" description="Helical" evidence="6">
    <location>
        <begin position="102"/>
        <end position="121"/>
    </location>
</feature>
<dbReference type="InterPro" id="IPR003689">
    <property type="entry name" value="ZIP"/>
</dbReference>
<feature type="transmembrane region" description="Helical" evidence="6">
    <location>
        <begin position="711"/>
        <end position="733"/>
    </location>
</feature>
<dbReference type="GO" id="GO:0008168">
    <property type="term" value="F:methyltransferase activity"/>
    <property type="evidence" value="ECO:0007669"/>
    <property type="project" value="InterPro"/>
</dbReference>
<feature type="transmembrane region" description="Helical" evidence="6">
    <location>
        <begin position="268"/>
        <end position="290"/>
    </location>
</feature>
<evidence type="ECO:0000313" key="7">
    <source>
        <dbReference type="EMBL" id="KAK0395589.1"/>
    </source>
</evidence>
<keyword evidence="8" id="KW-1185">Reference proteome</keyword>
<gene>
    <name evidence="7" type="ORF">QR680_001344</name>
</gene>
<dbReference type="GO" id="GO:0003676">
    <property type="term" value="F:nucleic acid binding"/>
    <property type="evidence" value="ECO:0007669"/>
    <property type="project" value="InterPro"/>
</dbReference>
<dbReference type="GO" id="GO:0005385">
    <property type="term" value="F:zinc ion transmembrane transporter activity"/>
    <property type="evidence" value="ECO:0007669"/>
    <property type="project" value="TreeGrafter"/>
</dbReference>
<evidence type="ECO:0000313" key="8">
    <source>
        <dbReference type="Proteomes" id="UP001175271"/>
    </source>
</evidence>
<dbReference type="InterPro" id="IPR002052">
    <property type="entry name" value="DNA_methylase_N6_adenine_CS"/>
</dbReference>
<protein>
    <submittedName>
        <fullName evidence="7">Uncharacterized protein</fullName>
    </submittedName>
</protein>
<dbReference type="PANTHER" id="PTHR11040:SF208">
    <property type="entry name" value="ZINC_IRON PERMEASE"/>
    <property type="match status" value="1"/>
</dbReference>
<evidence type="ECO:0000256" key="2">
    <source>
        <dbReference type="ARBA" id="ARBA00022692"/>
    </source>
</evidence>
<comment type="similarity">
    <text evidence="5">Belongs to the MT-A70-like family.</text>
</comment>
<keyword evidence="2 6" id="KW-0812">Transmembrane</keyword>
<proteinExistence type="inferred from homology"/>
<keyword evidence="3 6" id="KW-1133">Transmembrane helix</keyword>
<organism evidence="7 8">
    <name type="scientific">Steinernema hermaphroditum</name>
    <dbReference type="NCBI Taxonomy" id="289476"/>
    <lineage>
        <taxon>Eukaryota</taxon>
        <taxon>Metazoa</taxon>
        <taxon>Ecdysozoa</taxon>
        <taxon>Nematoda</taxon>
        <taxon>Chromadorea</taxon>
        <taxon>Rhabditida</taxon>
        <taxon>Tylenchina</taxon>
        <taxon>Panagrolaimomorpha</taxon>
        <taxon>Strongyloidoidea</taxon>
        <taxon>Steinernematidae</taxon>
        <taxon>Steinernema</taxon>
    </lineage>
</organism>
<dbReference type="InterPro" id="IPR007757">
    <property type="entry name" value="MT-A70-like"/>
</dbReference>
<dbReference type="Pfam" id="PF05063">
    <property type="entry name" value="MT-A70"/>
    <property type="match status" value="1"/>
</dbReference>
<reference evidence="7" key="1">
    <citation type="submission" date="2023-06" db="EMBL/GenBank/DDBJ databases">
        <title>Genomic analysis of the entomopathogenic nematode Steinernema hermaphroditum.</title>
        <authorList>
            <person name="Schwarz E.M."/>
            <person name="Heppert J.K."/>
            <person name="Baniya A."/>
            <person name="Schwartz H.T."/>
            <person name="Tan C.-H."/>
            <person name="Antoshechkin I."/>
            <person name="Sternberg P.W."/>
            <person name="Goodrich-Blair H."/>
            <person name="Dillman A.R."/>
        </authorList>
    </citation>
    <scope>NUCLEOTIDE SEQUENCE</scope>
    <source>
        <strain evidence="7">PS9179</strain>
        <tissue evidence="7">Whole animal</tissue>
    </source>
</reference>
<dbReference type="SUPFAM" id="SSF53335">
    <property type="entry name" value="S-adenosyl-L-methionine-dependent methyltransferases"/>
    <property type="match status" value="1"/>
</dbReference>
<comment type="caution">
    <text evidence="7">The sequence shown here is derived from an EMBL/GenBank/DDBJ whole genome shotgun (WGS) entry which is preliminary data.</text>
</comment>
<feature type="transmembrane region" description="Helical" evidence="6">
    <location>
        <begin position="236"/>
        <end position="256"/>
    </location>
</feature>